<accession>A0AAD9DMV7</accession>
<dbReference type="PANTHER" id="PTHR47510:SF3">
    <property type="entry name" value="ENDO_EXONUCLEASE_PHOSPHATASE DOMAIN-CONTAINING PROTEIN"/>
    <property type="match status" value="1"/>
</dbReference>
<dbReference type="Proteomes" id="UP001239994">
    <property type="component" value="Unassembled WGS sequence"/>
</dbReference>
<dbReference type="GO" id="GO:0008168">
    <property type="term" value="F:methyltransferase activity"/>
    <property type="evidence" value="ECO:0007669"/>
    <property type="project" value="InterPro"/>
</dbReference>
<protein>
    <recommendedName>
        <fullName evidence="2">Reverse transcriptase domain-containing protein</fullName>
    </recommendedName>
</protein>
<feature type="domain" description="Reverse transcriptase" evidence="2">
    <location>
        <begin position="77"/>
        <end position="331"/>
    </location>
</feature>
<comment type="caution">
    <text evidence="3">The sequence shown here is derived from an EMBL/GenBank/DDBJ whole genome shotgun (WGS) entry which is preliminary data.</text>
</comment>
<dbReference type="PROSITE" id="PS50878">
    <property type="entry name" value="RT_POL"/>
    <property type="match status" value="1"/>
</dbReference>
<sequence>MDSSRASYRSTAKRKEPEGNTGMQTPWNISKKESNHLQGEAAWVNTRKAMGPDGICGRVLKACADQLAPVFTDIFNLSLTLGIVPSSFKRSTIVPVPKKPRPSNLNDYHPVALTSVVMKCFEKLVRDFITSSLPVSMDPLQFAYRHNRSTDDAIAHLLHTTLTHLDEGRGNYVKMLFVDYSSAFNTIIPSLLTTKLGDLGLHTSLCDWISNFLTDRPQSVRVGNCASSTLTLSTGAPQGCVLSPLLYSLYTYDCTATSSSTIIVKFADDTVVMGLISDNDERAYLGAFLENWCQENNLLLNVSKTKELIVDCSKKQERHYQPDLSWSRHTNSLAKKARQHLYHLRRLRDFRLPSKTIYYKRCQTKARRIVKDPTHPNNRLFSLLSNRPYLKPGGQFVMGGVELPLSALITRALLWEAAEAH</sequence>
<evidence type="ECO:0000259" key="2">
    <source>
        <dbReference type="PROSITE" id="PS50878"/>
    </source>
</evidence>
<evidence type="ECO:0000313" key="3">
    <source>
        <dbReference type="EMBL" id="KAK1788565.1"/>
    </source>
</evidence>
<proteinExistence type="predicted"/>
<dbReference type="EMBL" id="JAROKS010000022">
    <property type="protein sequence ID" value="KAK1788565.1"/>
    <property type="molecule type" value="Genomic_DNA"/>
</dbReference>
<dbReference type="AlphaFoldDB" id="A0AAD9DMV7"/>
<name>A0AAD9DMV7_9TELE</name>
<reference evidence="3" key="1">
    <citation type="submission" date="2023-03" db="EMBL/GenBank/DDBJ databases">
        <title>Electrophorus voltai genome.</title>
        <authorList>
            <person name="Bian C."/>
        </authorList>
    </citation>
    <scope>NUCLEOTIDE SEQUENCE</scope>
    <source>
        <strain evidence="3">CB-2022</strain>
        <tissue evidence="3">Muscle</tissue>
    </source>
</reference>
<dbReference type="InterPro" id="IPR015095">
    <property type="entry name" value="AlkB_hom8_N"/>
</dbReference>
<dbReference type="InterPro" id="IPR043502">
    <property type="entry name" value="DNA/RNA_pol_sf"/>
</dbReference>
<evidence type="ECO:0000313" key="4">
    <source>
        <dbReference type="Proteomes" id="UP001239994"/>
    </source>
</evidence>
<dbReference type="SUPFAM" id="SSF56672">
    <property type="entry name" value="DNA/RNA polymerases"/>
    <property type="match status" value="1"/>
</dbReference>
<dbReference type="GO" id="GO:0016706">
    <property type="term" value="F:2-oxoglutarate-dependent dioxygenase activity"/>
    <property type="evidence" value="ECO:0007669"/>
    <property type="project" value="InterPro"/>
</dbReference>
<gene>
    <name evidence="3" type="ORF">P4O66_002424</name>
</gene>
<dbReference type="PANTHER" id="PTHR47510">
    <property type="entry name" value="REVERSE TRANSCRIPTASE DOMAIN-CONTAINING PROTEIN"/>
    <property type="match status" value="1"/>
</dbReference>
<feature type="compositionally biased region" description="Polar residues" evidence="1">
    <location>
        <begin position="1"/>
        <end position="10"/>
    </location>
</feature>
<dbReference type="InterPro" id="IPR000477">
    <property type="entry name" value="RT_dom"/>
</dbReference>
<organism evidence="3 4">
    <name type="scientific">Electrophorus voltai</name>
    <dbReference type="NCBI Taxonomy" id="2609070"/>
    <lineage>
        <taxon>Eukaryota</taxon>
        <taxon>Metazoa</taxon>
        <taxon>Chordata</taxon>
        <taxon>Craniata</taxon>
        <taxon>Vertebrata</taxon>
        <taxon>Euteleostomi</taxon>
        <taxon>Actinopterygii</taxon>
        <taxon>Neopterygii</taxon>
        <taxon>Teleostei</taxon>
        <taxon>Ostariophysi</taxon>
        <taxon>Gymnotiformes</taxon>
        <taxon>Gymnotoidei</taxon>
        <taxon>Gymnotidae</taxon>
        <taxon>Electrophorus</taxon>
    </lineage>
</organism>
<dbReference type="CDD" id="cd01650">
    <property type="entry name" value="RT_nLTR_like"/>
    <property type="match status" value="1"/>
</dbReference>
<evidence type="ECO:0000256" key="1">
    <source>
        <dbReference type="SAM" id="MobiDB-lite"/>
    </source>
</evidence>
<keyword evidence="4" id="KW-1185">Reference proteome</keyword>
<dbReference type="Pfam" id="PF00078">
    <property type="entry name" value="RVT_1"/>
    <property type="match status" value="1"/>
</dbReference>
<dbReference type="Pfam" id="PF09004">
    <property type="entry name" value="ALKBH8_N"/>
    <property type="match status" value="1"/>
</dbReference>
<feature type="region of interest" description="Disordered" evidence="1">
    <location>
        <begin position="1"/>
        <end position="30"/>
    </location>
</feature>